<keyword evidence="1" id="KW-0067">ATP-binding</keyword>
<dbReference type="PANTHER" id="PTHR30595">
    <property type="entry name" value="GLPR-RELATED TRANSCRIPTIONAL REPRESSOR"/>
    <property type="match status" value="1"/>
</dbReference>
<dbReference type="GO" id="GO:0005524">
    <property type="term" value="F:ATP binding"/>
    <property type="evidence" value="ECO:0007669"/>
    <property type="project" value="UniProtKB-KW"/>
</dbReference>
<dbReference type="RefSeq" id="WP_306019595.1">
    <property type="nucleotide sequence ID" value="NZ_CP129013.1"/>
</dbReference>
<sequence length="164" mass="18291">MGAILLAKDLSKFPNQKRKSVRVIIYKGKDRIETVREQEGGKGYAAGFEGLIGFIDNLLPRNEVIGKALRKEVTMYPELSVQELVANGIIHQDLALRGTGPMIEIFTDRMEITNPGTPLVNTERFLDNPPRSRNESLASFMRRVGGGDETPPILCSFVKIKISY</sequence>
<reference evidence="1 2" key="1">
    <citation type="submission" date="2023-06" db="EMBL/GenBank/DDBJ databases">
        <title>Five Gram-positive bacteria isolated from mangrove sediments in Shenzhen, Guangdong, China.</title>
        <authorList>
            <person name="Yu S."/>
            <person name="Zheng W."/>
            <person name="Huang Y."/>
        </authorList>
    </citation>
    <scope>NUCLEOTIDE SEQUENCE [LARGE SCALE GENOMIC DNA]</scope>
    <source>
        <strain evidence="1 2">SaN35-3</strain>
    </source>
</reference>
<gene>
    <name evidence="1" type="ORF">LC087_11715</name>
</gene>
<dbReference type="Proteomes" id="UP001197974">
    <property type="component" value="Chromosome"/>
</dbReference>
<dbReference type="EMBL" id="CP129013">
    <property type="protein sequence ID" value="WLR41552.1"/>
    <property type="molecule type" value="Genomic_DNA"/>
</dbReference>
<accession>A0ABY9JT14</accession>
<keyword evidence="2" id="KW-1185">Reference proteome</keyword>
<dbReference type="Pfam" id="PF13749">
    <property type="entry name" value="HATPase_c_4"/>
    <property type="match status" value="1"/>
</dbReference>
<dbReference type="PANTHER" id="PTHR30595:SF6">
    <property type="entry name" value="SCHLAFEN ALBA-2 DOMAIN-CONTAINING PROTEIN"/>
    <property type="match status" value="1"/>
</dbReference>
<proteinExistence type="predicted"/>
<evidence type="ECO:0000313" key="1">
    <source>
        <dbReference type="EMBL" id="WLR41552.1"/>
    </source>
</evidence>
<protein>
    <submittedName>
        <fullName evidence="1">ATP-binding protein</fullName>
    </submittedName>
</protein>
<dbReference type="InterPro" id="IPR038475">
    <property type="entry name" value="RecG_C_sf"/>
</dbReference>
<organism evidence="1 2">
    <name type="scientific">Bacillus carboniphilus</name>
    <dbReference type="NCBI Taxonomy" id="86663"/>
    <lineage>
        <taxon>Bacteria</taxon>
        <taxon>Bacillati</taxon>
        <taxon>Bacillota</taxon>
        <taxon>Bacilli</taxon>
        <taxon>Bacillales</taxon>
        <taxon>Bacillaceae</taxon>
        <taxon>Bacillus</taxon>
    </lineage>
</organism>
<keyword evidence="1" id="KW-0547">Nucleotide-binding</keyword>
<dbReference type="Gene3D" id="3.30.565.60">
    <property type="match status" value="1"/>
</dbReference>
<name>A0ABY9JT14_9BACI</name>
<evidence type="ECO:0000313" key="2">
    <source>
        <dbReference type="Proteomes" id="UP001197974"/>
    </source>
</evidence>